<dbReference type="SUPFAM" id="SSF52172">
    <property type="entry name" value="CheY-like"/>
    <property type="match status" value="1"/>
</dbReference>
<evidence type="ECO:0000313" key="3">
    <source>
        <dbReference type="EMBL" id="RZU43241.1"/>
    </source>
</evidence>
<dbReference type="PROSITE" id="PS50110">
    <property type="entry name" value="RESPONSE_REGULATORY"/>
    <property type="match status" value="1"/>
</dbReference>
<dbReference type="RefSeq" id="WP_130421653.1">
    <property type="nucleotide sequence ID" value="NZ_SHKW01000001.1"/>
</dbReference>
<feature type="domain" description="Response regulatory" evidence="2">
    <location>
        <begin position="3"/>
        <end position="74"/>
    </location>
</feature>
<dbReference type="PANTHER" id="PTHR43228">
    <property type="entry name" value="TWO-COMPONENT RESPONSE REGULATOR"/>
    <property type="match status" value="1"/>
</dbReference>
<dbReference type="Gene3D" id="3.40.50.2300">
    <property type="match status" value="1"/>
</dbReference>
<name>A0A4Q7Z0V6_9BACT</name>
<dbReference type="Proteomes" id="UP000292958">
    <property type="component" value="Unassembled WGS sequence"/>
</dbReference>
<sequence length="74" mass="8193">MIRALIVDDEPLARKALSRLLRLESDIDVVGECGDGARALALARSLRPDLLFLDIRMPERDGFEVVEALSGVSW</sequence>
<gene>
    <name evidence="3" type="ORF">BDD14_4881</name>
</gene>
<dbReference type="InterPro" id="IPR011006">
    <property type="entry name" value="CheY-like_superfamily"/>
</dbReference>
<dbReference type="InterPro" id="IPR001789">
    <property type="entry name" value="Sig_transdc_resp-reg_receiver"/>
</dbReference>
<evidence type="ECO:0000256" key="1">
    <source>
        <dbReference type="PROSITE-ProRule" id="PRU00169"/>
    </source>
</evidence>
<dbReference type="PANTHER" id="PTHR43228:SF1">
    <property type="entry name" value="TWO-COMPONENT RESPONSE REGULATOR ARR22"/>
    <property type="match status" value="1"/>
</dbReference>
<comment type="caution">
    <text evidence="3">The sequence shown here is derived from an EMBL/GenBank/DDBJ whole genome shotgun (WGS) entry which is preliminary data.</text>
</comment>
<reference evidence="3 4" key="1">
    <citation type="submission" date="2019-02" db="EMBL/GenBank/DDBJ databases">
        <title>Genomic Encyclopedia of Archaeal and Bacterial Type Strains, Phase II (KMG-II): from individual species to whole genera.</title>
        <authorList>
            <person name="Goeker M."/>
        </authorList>
    </citation>
    <scope>NUCLEOTIDE SEQUENCE [LARGE SCALE GENOMIC DNA]</scope>
    <source>
        <strain evidence="3 4">DSM 18101</strain>
    </source>
</reference>
<evidence type="ECO:0000313" key="4">
    <source>
        <dbReference type="Proteomes" id="UP000292958"/>
    </source>
</evidence>
<evidence type="ECO:0000259" key="2">
    <source>
        <dbReference type="PROSITE" id="PS50110"/>
    </source>
</evidence>
<dbReference type="EMBL" id="SHKW01000001">
    <property type="protein sequence ID" value="RZU43241.1"/>
    <property type="molecule type" value="Genomic_DNA"/>
</dbReference>
<dbReference type="InterPro" id="IPR052048">
    <property type="entry name" value="ST_Response_Regulator"/>
</dbReference>
<organism evidence="3 4">
    <name type="scientific">Edaphobacter modestus</name>
    <dbReference type="NCBI Taxonomy" id="388466"/>
    <lineage>
        <taxon>Bacteria</taxon>
        <taxon>Pseudomonadati</taxon>
        <taxon>Acidobacteriota</taxon>
        <taxon>Terriglobia</taxon>
        <taxon>Terriglobales</taxon>
        <taxon>Acidobacteriaceae</taxon>
        <taxon>Edaphobacter</taxon>
    </lineage>
</organism>
<dbReference type="GO" id="GO:0000160">
    <property type="term" value="P:phosphorelay signal transduction system"/>
    <property type="evidence" value="ECO:0007669"/>
    <property type="project" value="InterPro"/>
</dbReference>
<protein>
    <submittedName>
        <fullName evidence="3">Response regulator receiver domain-containing protein</fullName>
    </submittedName>
</protein>
<keyword evidence="4" id="KW-1185">Reference proteome</keyword>
<feature type="modified residue" description="4-aspartylphosphate" evidence="1">
    <location>
        <position position="54"/>
    </location>
</feature>
<accession>A0A4Q7Z0V6</accession>
<proteinExistence type="predicted"/>
<dbReference type="AlphaFoldDB" id="A0A4Q7Z0V6"/>
<dbReference type="Pfam" id="PF00072">
    <property type="entry name" value="Response_reg"/>
    <property type="match status" value="1"/>
</dbReference>
<keyword evidence="1" id="KW-0597">Phosphoprotein</keyword>